<accession>A0A9D4W013</accession>
<dbReference type="EMBL" id="JAMSHJ010000006">
    <property type="protein sequence ID" value="KAI5392652.1"/>
    <property type="molecule type" value="Genomic_DNA"/>
</dbReference>
<dbReference type="PROSITE" id="PS50181">
    <property type="entry name" value="FBOX"/>
    <property type="match status" value="1"/>
</dbReference>
<dbReference type="Proteomes" id="UP001058974">
    <property type="component" value="Chromosome 6"/>
</dbReference>
<protein>
    <recommendedName>
        <fullName evidence="1">F-box domain-containing protein</fullName>
    </recommendedName>
</protein>
<name>A0A9D4W013_PEA</name>
<evidence type="ECO:0000313" key="2">
    <source>
        <dbReference type="EMBL" id="KAI5392652.1"/>
    </source>
</evidence>
<evidence type="ECO:0000259" key="1">
    <source>
        <dbReference type="PROSITE" id="PS50181"/>
    </source>
</evidence>
<sequence length="114" mass="12804">HIPLDLVAEILCRLSVKQLTQLRCVSKSWNSLISEDSKFAKKQFRLSSSCQGRHHLILKSREFPHLHFPISTIFSSKEATMSGYYLKGESIGGNVSTCDGILCYMIANGWINVS</sequence>
<proteinExistence type="predicted"/>
<gene>
    <name evidence="2" type="ORF">KIW84_060003</name>
</gene>
<dbReference type="CDD" id="cd22157">
    <property type="entry name" value="F-box_AtFBW1-like"/>
    <property type="match status" value="1"/>
</dbReference>
<dbReference type="PANTHER" id="PTHR31672">
    <property type="entry name" value="BNACNNG10540D PROTEIN"/>
    <property type="match status" value="1"/>
</dbReference>
<dbReference type="InterPro" id="IPR036047">
    <property type="entry name" value="F-box-like_dom_sf"/>
</dbReference>
<comment type="caution">
    <text evidence="2">The sequence shown here is derived from an EMBL/GenBank/DDBJ whole genome shotgun (WGS) entry which is preliminary data.</text>
</comment>
<dbReference type="Pfam" id="PF00646">
    <property type="entry name" value="F-box"/>
    <property type="match status" value="1"/>
</dbReference>
<dbReference type="SMART" id="SM00256">
    <property type="entry name" value="FBOX"/>
    <property type="match status" value="1"/>
</dbReference>
<organism evidence="2 3">
    <name type="scientific">Pisum sativum</name>
    <name type="common">Garden pea</name>
    <name type="synonym">Lathyrus oleraceus</name>
    <dbReference type="NCBI Taxonomy" id="3888"/>
    <lineage>
        <taxon>Eukaryota</taxon>
        <taxon>Viridiplantae</taxon>
        <taxon>Streptophyta</taxon>
        <taxon>Embryophyta</taxon>
        <taxon>Tracheophyta</taxon>
        <taxon>Spermatophyta</taxon>
        <taxon>Magnoliopsida</taxon>
        <taxon>eudicotyledons</taxon>
        <taxon>Gunneridae</taxon>
        <taxon>Pentapetalae</taxon>
        <taxon>rosids</taxon>
        <taxon>fabids</taxon>
        <taxon>Fabales</taxon>
        <taxon>Fabaceae</taxon>
        <taxon>Papilionoideae</taxon>
        <taxon>50 kb inversion clade</taxon>
        <taxon>NPAAA clade</taxon>
        <taxon>Hologalegina</taxon>
        <taxon>IRL clade</taxon>
        <taxon>Fabeae</taxon>
        <taxon>Lathyrus</taxon>
    </lineage>
</organism>
<keyword evidence="3" id="KW-1185">Reference proteome</keyword>
<dbReference type="SUPFAM" id="SSF81383">
    <property type="entry name" value="F-box domain"/>
    <property type="match status" value="1"/>
</dbReference>
<dbReference type="InterPro" id="IPR001810">
    <property type="entry name" value="F-box_dom"/>
</dbReference>
<dbReference type="Gene3D" id="1.20.1280.50">
    <property type="match status" value="1"/>
</dbReference>
<evidence type="ECO:0000313" key="3">
    <source>
        <dbReference type="Proteomes" id="UP001058974"/>
    </source>
</evidence>
<feature type="non-terminal residue" evidence="2">
    <location>
        <position position="114"/>
    </location>
</feature>
<dbReference type="InterPro" id="IPR050796">
    <property type="entry name" value="SCF_F-box_component"/>
</dbReference>
<dbReference type="Gramene" id="Psat06G0000300-T1">
    <property type="protein sequence ID" value="KAI5392652.1"/>
    <property type="gene ID" value="KIW84_060003"/>
</dbReference>
<dbReference type="AlphaFoldDB" id="A0A9D4W013"/>
<feature type="domain" description="F-box" evidence="1">
    <location>
        <begin position="1"/>
        <end position="42"/>
    </location>
</feature>
<reference evidence="2 3" key="1">
    <citation type="journal article" date="2022" name="Nat. Genet.">
        <title>Improved pea reference genome and pan-genome highlight genomic features and evolutionary characteristics.</title>
        <authorList>
            <person name="Yang T."/>
            <person name="Liu R."/>
            <person name="Luo Y."/>
            <person name="Hu S."/>
            <person name="Wang D."/>
            <person name="Wang C."/>
            <person name="Pandey M.K."/>
            <person name="Ge S."/>
            <person name="Xu Q."/>
            <person name="Li N."/>
            <person name="Li G."/>
            <person name="Huang Y."/>
            <person name="Saxena R.K."/>
            <person name="Ji Y."/>
            <person name="Li M."/>
            <person name="Yan X."/>
            <person name="He Y."/>
            <person name="Liu Y."/>
            <person name="Wang X."/>
            <person name="Xiang C."/>
            <person name="Varshney R.K."/>
            <person name="Ding H."/>
            <person name="Gao S."/>
            <person name="Zong X."/>
        </authorList>
    </citation>
    <scope>NUCLEOTIDE SEQUENCE [LARGE SCALE GENOMIC DNA]</scope>
    <source>
        <strain evidence="2 3">cv. Zhongwan 6</strain>
    </source>
</reference>
<dbReference type="PANTHER" id="PTHR31672:SF13">
    <property type="entry name" value="F-BOX PROTEIN CPR30-LIKE"/>
    <property type="match status" value="1"/>
</dbReference>